<dbReference type="EMBL" id="SRRZ01000012">
    <property type="protein sequence ID" value="NQE33263.1"/>
    <property type="molecule type" value="Genomic_DNA"/>
</dbReference>
<sequence length="256" mass="29796">MKFILVGDAKLNFMTGKPKYSYEERNMTIGENLQEQVDYYRARASEYDEWFYRIGRYDRGAEINQRWFNQVAVVKSAFHKLGKFASVLELACGTGIWTAELLQVGEELDAFDAAPEVIEINRQKLNASQVTYRQIDLFSWEPDREYDLVFFAFWLSHVPPTLVDEFLGKVYRSVRFGGQVFIVDSLFEETSSATNHILKDETCISQNRKLNDGREFQVYKVYYQSDSLLEKLTKIGFKAEVKVTESYFTYATGIKI</sequence>
<dbReference type="EC" id="2.1.1.222" evidence="3"/>
<dbReference type="PANTHER" id="PTHR43861">
    <property type="entry name" value="TRANS-ACONITATE 2-METHYLTRANSFERASE-RELATED"/>
    <property type="match status" value="1"/>
</dbReference>
<organism evidence="3 4">
    <name type="scientific">Microcoleus asticus IPMA8</name>
    <dbReference type="NCBI Taxonomy" id="2563858"/>
    <lineage>
        <taxon>Bacteria</taxon>
        <taxon>Bacillati</taxon>
        <taxon>Cyanobacteriota</taxon>
        <taxon>Cyanophyceae</taxon>
        <taxon>Oscillatoriophycideae</taxon>
        <taxon>Oscillatoriales</taxon>
        <taxon>Microcoleaceae</taxon>
        <taxon>Microcoleus</taxon>
        <taxon>Microcoleus asticus</taxon>
    </lineage>
</organism>
<dbReference type="GO" id="GO:0102208">
    <property type="term" value="F:2-polyprenyl-6-hydroxyphenol methylase activity"/>
    <property type="evidence" value="ECO:0007669"/>
    <property type="project" value="UniProtKB-EC"/>
</dbReference>
<evidence type="ECO:0000313" key="3">
    <source>
        <dbReference type="EMBL" id="NQE33263.1"/>
    </source>
</evidence>
<dbReference type="Pfam" id="PF13649">
    <property type="entry name" value="Methyltransf_25"/>
    <property type="match status" value="1"/>
</dbReference>
<dbReference type="CDD" id="cd02440">
    <property type="entry name" value="AdoMet_MTases"/>
    <property type="match status" value="1"/>
</dbReference>
<dbReference type="RefSeq" id="WP_216670196.1">
    <property type="nucleotide sequence ID" value="NZ_CAWPPK010000024.1"/>
</dbReference>
<feature type="domain" description="Methyltransferase" evidence="2">
    <location>
        <begin position="87"/>
        <end position="178"/>
    </location>
</feature>
<protein>
    <submittedName>
        <fullName evidence="3">Ubiquinone biosynthesis O-methyltransferase</fullName>
        <ecNumber evidence="3">2.1.1.222</ecNumber>
    </submittedName>
</protein>
<keyword evidence="3" id="KW-0830">Ubiquinone</keyword>
<evidence type="ECO:0000313" key="4">
    <source>
        <dbReference type="Proteomes" id="UP000702425"/>
    </source>
</evidence>
<dbReference type="Proteomes" id="UP000702425">
    <property type="component" value="Unassembled WGS sequence"/>
</dbReference>
<comment type="caution">
    <text evidence="3">The sequence shown here is derived from an EMBL/GenBank/DDBJ whole genome shotgun (WGS) entry which is preliminary data.</text>
</comment>
<dbReference type="InterPro" id="IPR041698">
    <property type="entry name" value="Methyltransf_25"/>
</dbReference>
<keyword evidence="4" id="KW-1185">Reference proteome</keyword>
<proteinExistence type="predicted"/>
<keyword evidence="1 3" id="KW-0808">Transferase</keyword>
<evidence type="ECO:0000259" key="2">
    <source>
        <dbReference type="Pfam" id="PF13649"/>
    </source>
</evidence>
<dbReference type="GO" id="GO:0032259">
    <property type="term" value="P:methylation"/>
    <property type="evidence" value="ECO:0007669"/>
    <property type="project" value="UniProtKB-KW"/>
</dbReference>
<reference evidence="3 4" key="1">
    <citation type="journal article" date="2020" name="Sci. Rep.">
        <title>A novel cyanobacterial geosmin producer, revising GeoA distribution and dispersion patterns in Bacteria.</title>
        <authorList>
            <person name="Churro C."/>
            <person name="Semedo-Aguiar A.P."/>
            <person name="Silva A.D."/>
            <person name="Pereira-Leal J.B."/>
            <person name="Leite R.B."/>
        </authorList>
    </citation>
    <scope>NUCLEOTIDE SEQUENCE [LARGE SCALE GENOMIC DNA]</scope>
    <source>
        <strain evidence="3 4">IPMA8</strain>
    </source>
</reference>
<evidence type="ECO:0000256" key="1">
    <source>
        <dbReference type="ARBA" id="ARBA00022679"/>
    </source>
</evidence>
<keyword evidence="3" id="KW-0489">Methyltransferase</keyword>
<gene>
    <name evidence="3" type="primary">ubiG_2</name>
    <name evidence="3" type="ORF">E5S67_00981</name>
</gene>
<name>A0ABX2CT14_9CYAN</name>
<accession>A0ABX2CT14</accession>